<keyword evidence="1" id="KW-0472">Membrane</keyword>
<keyword evidence="1" id="KW-0812">Transmembrane</keyword>
<dbReference type="WBParaSite" id="nRc.2.0.1.t18995-RA">
    <property type="protein sequence ID" value="nRc.2.0.1.t18995-RA"/>
    <property type="gene ID" value="nRc.2.0.1.g18995"/>
</dbReference>
<sequence>MFSNNRSKSSLQSIRRISANWKAAKTPNPGWLQPIPDEVFSSRISIETPKYIFYFSVTTIWLAAGLANPVEDRLMASHKADDFLWRLPSSSKSVDETLKLAMQDKY</sequence>
<organism evidence="2 3">
    <name type="scientific">Romanomermis culicivorax</name>
    <name type="common">Nematode worm</name>
    <dbReference type="NCBI Taxonomy" id="13658"/>
    <lineage>
        <taxon>Eukaryota</taxon>
        <taxon>Metazoa</taxon>
        <taxon>Ecdysozoa</taxon>
        <taxon>Nematoda</taxon>
        <taxon>Enoplea</taxon>
        <taxon>Dorylaimia</taxon>
        <taxon>Mermithida</taxon>
        <taxon>Mermithoidea</taxon>
        <taxon>Mermithidae</taxon>
        <taxon>Romanomermis</taxon>
    </lineage>
</organism>
<feature type="transmembrane region" description="Helical" evidence="1">
    <location>
        <begin position="51"/>
        <end position="70"/>
    </location>
</feature>
<proteinExistence type="predicted"/>
<keyword evidence="1" id="KW-1133">Transmembrane helix</keyword>
<evidence type="ECO:0000256" key="1">
    <source>
        <dbReference type="SAM" id="Phobius"/>
    </source>
</evidence>
<keyword evidence="2" id="KW-1185">Reference proteome</keyword>
<evidence type="ECO:0000313" key="2">
    <source>
        <dbReference type="Proteomes" id="UP000887565"/>
    </source>
</evidence>
<dbReference type="Proteomes" id="UP000887565">
    <property type="component" value="Unplaced"/>
</dbReference>
<name>A0A915IY22_ROMCU</name>
<protein>
    <submittedName>
        <fullName evidence="3">Uncharacterized protein</fullName>
    </submittedName>
</protein>
<dbReference type="AlphaFoldDB" id="A0A915IY22"/>
<accession>A0A915IY22</accession>
<evidence type="ECO:0000313" key="3">
    <source>
        <dbReference type="WBParaSite" id="nRc.2.0.1.t18995-RA"/>
    </source>
</evidence>
<reference evidence="3" key="1">
    <citation type="submission" date="2022-11" db="UniProtKB">
        <authorList>
            <consortium name="WormBaseParasite"/>
        </authorList>
    </citation>
    <scope>IDENTIFICATION</scope>
</reference>